<evidence type="ECO:0000313" key="5">
    <source>
        <dbReference type="Proteomes" id="UP000264820"/>
    </source>
</evidence>
<dbReference type="SMART" id="SM00513">
    <property type="entry name" value="SAP"/>
    <property type="match status" value="1"/>
</dbReference>
<dbReference type="AlphaFoldDB" id="A0A3Q2Z4J6"/>
<dbReference type="SUPFAM" id="SSF68906">
    <property type="entry name" value="SAP domain"/>
    <property type="match status" value="1"/>
</dbReference>
<sequence length="55" mass="6177">MATDGIGEKLRVNELKDELQRRNLDTSGLKTDLVERLLAALQENARAKSPRRGTK</sequence>
<dbReference type="Ensembl" id="ENSHCOT00000022121.1">
    <property type="protein sequence ID" value="ENSHCOP00000026700.1"/>
    <property type="gene ID" value="ENSHCOG00000017869.1"/>
</dbReference>
<dbReference type="InterPro" id="IPR003034">
    <property type="entry name" value="SAP_dom"/>
</dbReference>
<dbReference type="GO" id="GO:0016973">
    <property type="term" value="P:poly(A)+ mRNA export from nucleus"/>
    <property type="evidence" value="ECO:0007669"/>
    <property type="project" value="TreeGrafter"/>
</dbReference>
<dbReference type="PANTHER" id="PTHR46551">
    <property type="entry name" value="SAP DOMAIN-CONTAINING RIBONUCLEOPROTEIN"/>
    <property type="match status" value="1"/>
</dbReference>
<dbReference type="Proteomes" id="UP000264820">
    <property type="component" value="Unplaced"/>
</dbReference>
<dbReference type="Gene3D" id="1.10.720.30">
    <property type="entry name" value="SAP domain"/>
    <property type="match status" value="1"/>
</dbReference>
<reference evidence="4" key="1">
    <citation type="submission" date="2025-08" db="UniProtKB">
        <authorList>
            <consortium name="Ensembl"/>
        </authorList>
    </citation>
    <scope>IDENTIFICATION</scope>
</reference>
<evidence type="ECO:0000256" key="1">
    <source>
        <dbReference type="ARBA" id="ARBA00022553"/>
    </source>
</evidence>
<protein>
    <recommendedName>
        <fullName evidence="3">SAP domain-containing protein</fullName>
    </recommendedName>
</protein>
<dbReference type="Pfam" id="PF02037">
    <property type="entry name" value="SAP"/>
    <property type="match status" value="1"/>
</dbReference>
<name>A0A3Q2Z4J6_HIPCM</name>
<keyword evidence="1" id="KW-0597">Phosphoprotein</keyword>
<evidence type="ECO:0000256" key="2">
    <source>
        <dbReference type="ARBA" id="ARBA00046328"/>
    </source>
</evidence>
<accession>A0A3Q2Z4J6</accession>
<evidence type="ECO:0000313" key="4">
    <source>
        <dbReference type="Ensembl" id="ENSHCOP00000026700.1"/>
    </source>
</evidence>
<keyword evidence="5" id="KW-1185">Reference proteome</keyword>
<proteinExistence type="inferred from homology"/>
<dbReference type="PROSITE" id="PS50800">
    <property type="entry name" value="SAP"/>
    <property type="match status" value="1"/>
</dbReference>
<feature type="domain" description="SAP" evidence="3">
    <location>
        <begin position="7"/>
        <end position="41"/>
    </location>
</feature>
<dbReference type="GO" id="GO:0005634">
    <property type="term" value="C:nucleus"/>
    <property type="evidence" value="ECO:0007669"/>
    <property type="project" value="TreeGrafter"/>
</dbReference>
<comment type="similarity">
    <text evidence="2">Belongs to the SAP domain-containing ribonucleoprotein family.</text>
</comment>
<dbReference type="InterPro" id="IPR052240">
    <property type="entry name" value="SAP_domain_ribonucleoprotein"/>
</dbReference>
<reference evidence="4" key="2">
    <citation type="submission" date="2025-09" db="UniProtKB">
        <authorList>
            <consortium name="Ensembl"/>
        </authorList>
    </citation>
    <scope>IDENTIFICATION</scope>
</reference>
<dbReference type="PANTHER" id="PTHR46551:SF1">
    <property type="entry name" value="SAP DOMAIN-CONTAINING RIBONUCLEOPROTEIN"/>
    <property type="match status" value="1"/>
</dbReference>
<organism evidence="4 5">
    <name type="scientific">Hippocampus comes</name>
    <name type="common">Tiger tail seahorse</name>
    <dbReference type="NCBI Taxonomy" id="109280"/>
    <lineage>
        <taxon>Eukaryota</taxon>
        <taxon>Metazoa</taxon>
        <taxon>Chordata</taxon>
        <taxon>Craniata</taxon>
        <taxon>Vertebrata</taxon>
        <taxon>Euteleostomi</taxon>
        <taxon>Actinopterygii</taxon>
        <taxon>Neopterygii</taxon>
        <taxon>Teleostei</taxon>
        <taxon>Neoteleostei</taxon>
        <taxon>Acanthomorphata</taxon>
        <taxon>Syngnathiaria</taxon>
        <taxon>Syngnathiformes</taxon>
        <taxon>Syngnathoidei</taxon>
        <taxon>Syngnathidae</taxon>
        <taxon>Hippocampus</taxon>
    </lineage>
</organism>
<evidence type="ECO:0000259" key="3">
    <source>
        <dbReference type="PROSITE" id="PS50800"/>
    </source>
</evidence>
<dbReference type="InterPro" id="IPR036361">
    <property type="entry name" value="SAP_dom_sf"/>
</dbReference>